<name>A0A7S2HHL5_9STRA</name>
<dbReference type="InterPro" id="IPR029062">
    <property type="entry name" value="Class_I_gatase-like"/>
</dbReference>
<gene>
    <name evidence="2" type="ORF">HTAM1171_LOCUS5623</name>
</gene>
<dbReference type="InterPro" id="IPR050325">
    <property type="entry name" value="Prot/Nucl_acid_deglycase"/>
</dbReference>
<dbReference type="AlphaFoldDB" id="A0A7S2HHL5"/>
<sequence>MGNYFFPFRSQEREDGTYDPSPFTLLVGTSKKTDYVPQQYETRYSGKKPILVVCTDEGHMAMSNGKKFNTGNHPIEMLVPMLHFRDAGFNFDIATANGGKVVLEMWAFPESDKNVTSFHESVKSMMENPKKLSDIKSIDEYSAIFIPGGHGCMINLPTNADLGRLLHEAHEKNFPTVTLCHGPATLLSTKEGGKKQFAYSGYETMCFTDKTDAFTPSVGYLPGYMPWKAQESLEKEEMKVVNTTETGATTQDRELITGDGPGAAHNLGVLAAPILVKHATGNE</sequence>
<organism evidence="2">
    <name type="scientific">Helicotheca tamesis</name>
    <dbReference type="NCBI Taxonomy" id="374047"/>
    <lineage>
        <taxon>Eukaryota</taxon>
        <taxon>Sar</taxon>
        <taxon>Stramenopiles</taxon>
        <taxon>Ochrophyta</taxon>
        <taxon>Bacillariophyta</taxon>
        <taxon>Mediophyceae</taxon>
        <taxon>Lithodesmiophycidae</taxon>
        <taxon>Lithodesmiales</taxon>
        <taxon>Lithodesmiaceae</taxon>
        <taxon>Helicotheca</taxon>
    </lineage>
</organism>
<dbReference type="PANTHER" id="PTHR48094">
    <property type="entry name" value="PROTEIN/NUCLEIC ACID DEGLYCASE DJ-1-RELATED"/>
    <property type="match status" value="1"/>
</dbReference>
<dbReference type="PANTHER" id="PTHR48094:SF20">
    <property type="entry name" value="PROTEIN_NUCLEIC ACID DEGLYCASE 1"/>
    <property type="match status" value="1"/>
</dbReference>
<dbReference type="SUPFAM" id="SSF52317">
    <property type="entry name" value="Class I glutamine amidotransferase-like"/>
    <property type="match status" value="1"/>
</dbReference>
<evidence type="ECO:0000259" key="1">
    <source>
        <dbReference type="Pfam" id="PF01965"/>
    </source>
</evidence>
<reference evidence="2" key="1">
    <citation type="submission" date="2021-01" db="EMBL/GenBank/DDBJ databases">
        <authorList>
            <person name="Corre E."/>
            <person name="Pelletier E."/>
            <person name="Niang G."/>
            <person name="Scheremetjew M."/>
            <person name="Finn R."/>
            <person name="Kale V."/>
            <person name="Holt S."/>
            <person name="Cochrane G."/>
            <person name="Meng A."/>
            <person name="Brown T."/>
            <person name="Cohen L."/>
        </authorList>
    </citation>
    <scope>NUCLEOTIDE SEQUENCE</scope>
    <source>
        <strain evidence="2">CCMP826</strain>
    </source>
</reference>
<feature type="domain" description="DJ-1/PfpI" evidence="1">
    <location>
        <begin position="74"/>
        <end position="192"/>
    </location>
</feature>
<protein>
    <recommendedName>
        <fullName evidence="1">DJ-1/PfpI domain-containing protein</fullName>
    </recommendedName>
</protein>
<dbReference type="EMBL" id="HBGV01009094">
    <property type="protein sequence ID" value="CAD9490957.1"/>
    <property type="molecule type" value="Transcribed_RNA"/>
</dbReference>
<dbReference type="Gene3D" id="3.40.50.880">
    <property type="match status" value="1"/>
</dbReference>
<accession>A0A7S2HHL5</accession>
<dbReference type="GO" id="GO:0005737">
    <property type="term" value="C:cytoplasm"/>
    <property type="evidence" value="ECO:0007669"/>
    <property type="project" value="TreeGrafter"/>
</dbReference>
<evidence type="ECO:0000313" key="2">
    <source>
        <dbReference type="EMBL" id="CAD9490957.1"/>
    </source>
</evidence>
<dbReference type="Pfam" id="PF01965">
    <property type="entry name" value="DJ-1_PfpI"/>
    <property type="match status" value="1"/>
</dbReference>
<dbReference type="GO" id="GO:0019172">
    <property type="term" value="F:glyoxalase III activity"/>
    <property type="evidence" value="ECO:0007669"/>
    <property type="project" value="TreeGrafter"/>
</dbReference>
<dbReference type="GO" id="GO:0019243">
    <property type="term" value="P:methylglyoxal catabolic process to D-lactate via S-lactoyl-glutathione"/>
    <property type="evidence" value="ECO:0007669"/>
    <property type="project" value="TreeGrafter"/>
</dbReference>
<dbReference type="InterPro" id="IPR002818">
    <property type="entry name" value="DJ-1/PfpI"/>
</dbReference>
<proteinExistence type="predicted"/>